<keyword evidence="3" id="KW-0444">Lipid biosynthesis</keyword>
<keyword evidence="11" id="KW-0443">Lipid metabolism</keyword>
<keyword evidence="4 14" id="KW-0812">Transmembrane</keyword>
<keyword evidence="13" id="KW-0275">Fatty acid biosynthesis</keyword>
<dbReference type="RefSeq" id="WP_267151745.1">
    <property type="nucleotide sequence ID" value="NZ_JAPMLT010000004.1"/>
</dbReference>
<evidence type="ECO:0000256" key="2">
    <source>
        <dbReference type="ARBA" id="ARBA00004477"/>
    </source>
</evidence>
<evidence type="ECO:0000256" key="1">
    <source>
        <dbReference type="ARBA" id="ARBA00001947"/>
    </source>
</evidence>
<evidence type="ECO:0000256" key="6">
    <source>
        <dbReference type="ARBA" id="ARBA00022824"/>
    </source>
</evidence>
<name>A0ABT3X196_9BACL</name>
<dbReference type="Proteomes" id="UP001208017">
    <property type="component" value="Unassembled WGS sequence"/>
</dbReference>
<feature type="domain" description="Fatty acid hydroxylase" evidence="15">
    <location>
        <begin position="44"/>
        <end position="185"/>
    </location>
</feature>
<dbReference type="InterPro" id="IPR014430">
    <property type="entry name" value="Scs7"/>
</dbReference>
<evidence type="ECO:0000256" key="14">
    <source>
        <dbReference type="SAM" id="Phobius"/>
    </source>
</evidence>
<sequence length="205" mass="23906">MRLKIYYREFFGQFDIVVMSVLAFVALAVAGPAWAQGAAWLWLLAGAVLYLMSEYFTHRFFFHMKPPKNAFLLKMVKRLHYDHHVVPNDLHLLFLPVWYSLPQMIAAALVSYWLAGTVPLAAAFFAGNLLTLLVYEWTHYVAHRPITPWTRFGKWMKKIHLWHHYKSEHYWFGVTNPLLDVLLGTFPPEKSVERSETARNLEAQG</sequence>
<feature type="transmembrane region" description="Helical" evidence="14">
    <location>
        <begin position="113"/>
        <end position="135"/>
    </location>
</feature>
<protein>
    <submittedName>
        <fullName evidence="16">Sterol desaturase family protein</fullName>
    </submittedName>
</protein>
<evidence type="ECO:0000256" key="9">
    <source>
        <dbReference type="ARBA" id="ARBA00022989"/>
    </source>
</evidence>
<dbReference type="PANTHER" id="PTHR12863:SF1">
    <property type="entry name" value="FATTY ACID 2-HYDROXYLASE"/>
    <property type="match status" value="1"/>
</dbReference>
<evidence type="ECO:0000313" key="17">
    <source>
        <dbReference type="Proteomes" id="UP001208017"/>
    </source>
</evidence>
<evidence type="ECO:0000256" key="11">
    <source>
        <dbReference type="ARBA" id="ARBA00023098"/>
    </source>
</evidence>
<comment type="subcellular location">
    <subcellularLocation>
        <location evidence="2">Endoplasmic reticulum membrane</location>
        <topology evidence="2">Multi-pass membrane protein</topology>
    </subcellularLocation>
</comment>
<evidence type="ECO:0000259" key="15">
    <source>
        <dbReference type="Pfam" id="PF04116"/>
    </source>
</evidence>
<evidence type="ECO:0000256" key="3">
    <source>
        <dbReference type="ARBA" id="ARBA00022516"/>
    </source>
</evidence>
<evidence type="ECO:0000256" key="5">
    <source>
        <dbReference type="ARBA" id="ARBA00022723"/>
    </source>
</evidence>
<keyword evidence="8" id="KW-0862">Zinc</keyword>
<keyword evidence="12 14" id="KW-0472">Membrane</keyword>
<accession>A0ABT3X196</accession>
<proteinExistence type="predicted"/>
<keyword evidence="5" id="KW-0479">Metal-binding</keyword>
<dbReference type="PANTHER" id="PTHR12863">
    <property type="entry name" value="FATTY ACID HYDROXYLASE"/>
    <property type="match status" value="1"/>
</dbReference>
<keyword evidence="9 14" id="KW-1133">Transmembrane helix</keyword>
<gene>
    <name evidence="16" type="ORF">OS242_09630</name>
</gene>
<evidence type="ECO:0000256" key="8">
    <source>
        <dbReference type="ARBA" id="ARBA00022833"/>
    </source>
</evidence>
<dbReference type="EMBL" id="JAPMLT010000004">
    <property type="protein sequence ID" value="MCX7570221.1"/>
    <property type="molecule type" value="Genomic_DNA"/>
</dbReference>
<evidence type="ECO:0000256" key="13">
    <source>
        <dbReference type="ARBA" id="ARBA00023160"/>
    </source>
</evidence>
<feature type="transmembrane region" description="Helical" evidence="14">
    <location>
        <begin position="40"/>
        <end position="62"/>
    </location>
</feature>
<evidence type="ECO:0000256" key="4">
    <source>
        <dbReference type="ARBA" id="ARBA00022692"/>
    </source>
</evidence>
<evidence type="ECO:0000313" key="16">
    <source>
        <dbReference type="EMBL" id="MCX7570221.1"/>
    </source>
</evidence>
<keyword evidence="6" id="KW-0256">Endoplasmic reticulum</keyword>
<keyword evidence="7" id="KW-0276">Fatty acid metabolism</keyword>
<dbReference type="InterPro" id="IPR006694">
    <property type="entry name" value="Fatty_acid_hydroxylase"/>
</dbReference>
<evidence type="ECO:0000256" key="12">
    <source>
        <dbReference type="ARBA" id="ARBA00023136"/>
    </source>
</evidence>
<organism evidence="16 17">
    <name type="scientific">Tumebacillus lacus</name>
    <dbReference type="NCBI Taxonomy" id="2995335"/>
    <lineage>
        <taxon>Bacteria</taxon>
        <taxon>Bacillati</taxon>
        <taxon>Bacillota</taxon>
        <taxon>Bacilli</taxon>
        <taxon>Bacillales</taxon>
        <taxon>Alicyclobacillaceae</taxon>
        <taxon>Tumebacillus</taxon>
    </lineage>
</organism>
<comment type="caution">
    <text evidence="16">The sequence shown here is derived from an EMBL/GenBank/DDBJ whole genome shotgun (WGS) entry which is preliminary data.</text>
</comment>
<feature type="transmembrane region" description="Helical" evidence="14">
    <location>
        <begin position="12"/>
        <end position="34"/>
    </location>
</feature>
<dbReference type="Pfam" id="PF04116">
    <property type="entry name" value="FA_hydroxylase"/>
    <property type="match status" value="1"/>
</dbReference>
<reference evidence="16 17" key="1">
    <citation type="submission" date="2022-11" db="EMBL/GenBank/DDBJ databases">
        <title>Study of microbial diversity in lake waters.</title>
        <authorList>
            <person name="Zhang J."/>
        </authorList>
    </citation>
    <scope>NUCLEOTIDE SEQUENCE [LARGE SCALE GENOMIC DNA]</scope>
    <source>
        <strain evidence="16 17">DT12</strain>
    </source>
</reference>
<evidence type="ECO:0000256" key="10">
    <source>
        <dbReference type="ARBA" id="ARBA00023002"/>
    </source>
</evidence>
<keyword evidence="17" id="KW-1185">Reference proteome</keyword>
<evidence type="ECO:0000256" key="7">
    <source>
        <dbReference type="ARBA" id="ARBA00022832"/>
    </source>
</evidence>
<feature type="transmembrane region" description="Helical" evidence="14">
    <location>
        <begin position="83"/>
        <end position="101"/>
    </location>
</feature>
<keyword evidence="10" id="KW-0560">Oxidoreductase</keyword>
<comment type="cofactor">
    <cofactor evidence="1">
        <name>Zn(2+)</name>
        <dbReference type="ChEBI" id="CHEBI:29105"/>
    </cofactor>
</comment>